<dbReference type="PANTHER" id="PTHR11811">
    <property type="entry name" value="6-PHOSPHOGLUCONATE DEHYDROGENASE"/>
    <property type="match status" value="1"/>
</dbReference>
<dbReference type="eggNOG" id="COG0362">
    <property type="taxonomic scope" value="Bacteria"/>
</dbReference>
<dbReference type="Pfam" id="PF01202">
    <property type="entry name" value="SKI"/>
    <property type="match status" value="1"/>
</dbReference>
<dbReference type="GO" id="GO:0005524">
    <property type="term" value="F:ATP binding"/>
    <property type="evidence" value="ECO:0007669"/>
    <property type="project" value="UniProtKB-KW"/>
</dbReference>
<comment type="catalytic activity">
    <reaction evidence="16">
        <text>D-gluconate + ATP = 6-phospho-D-gluconate + ADP + H(+)</text>
        <dbReference type="Rhea" id="RHEA:19433"/>
        <dbReference type="ChEBI" id="CHEBI:15378"/>
        <dbReference type="ChEBI" id="CHEBI:18391"/>
        <dbReference type="ChEBI" id="CHEBI:30616"/>
        <dbReference type="ChEBI" id="CHEBI:58759"/>
        <dbReference type="ChEBI" id="CHEBI:456216"/>
        <dbReference type="EC" id="2.7.1.12"/>
    </reaction>
</comment>
<accession>M7N7M3</accession>
<comment type="pathway">
    <text evidence="3 18">Carbohydrate degradation; pentose phosphate pathway; D-ribulose 5-phosphate from D-glucose 6-phosphate (oxidative stage): step 3/3.</text>
</comment>
<dbReference type="Pfam" id="PF00393">
    <property type="entry name" value="6PGD"/>
    <property type="match status" value="1"/>
</dbReference>
<feature type="domain" description="6-phosphogluconate dehydrogenase C-terminal" evidence="19">
    <location>
        <begin position="474"/>
        <end position="760"/>
    </location>
</feature>
<dbReference type="UniPathway" id="UPA00115">
    <property type="reaction ID" value="UER00410"/>
</dbReference>
<evidence type="ECO:0000256" key="16">
    <source>
        <dbReference type="ARBA" id="ARBA00048090"/>
    </source>
</evidence>
<dbReference type="InterPro" id="IPR006115">
    <property type="entry name" value="6PGDH_NADP-bd"/>
</dbReference>
<dbReference type="InterPro" id="IPR031322">
    <property type="entry name" value="Shikimate/glucono_kinase"/>
</dbReference>
<evidence type="ECO:0000256" key="9">
    <source>
        <dbReference type="ARBA" id="ARBA00022741"/>
    </source>
</evidence>
<comment type="similarity">
    <text evidence="4 18">Belongs to the 6-phosphogluconate dehydrogenase family.</text>
</comment>
<keyword evidence="10" id="KW-0418">Kinase</keyword>
<dbReference type="CDD" id="cd02021">
    <property type="entry name" value="GntK"/>
    <property type="match status" value="1"/>
</dbReference>
<dbReference type="PATRIC" id="fig|1279009.4.peg.214"/>
<dbReference type="eggNOG" id="COG3265">
    <property type="taxonomic scope" value="Bacteria"/>
</dbReference>
<dbReference type="SUPFAM" id="SSF52540">
    <property type="entry name" value="P-loop containing nucleoside triphosphate hydrolases"/>
    <property type="match status" value="1"/>
</dbReference>
<dbReference type="GO" id="GO:0004616">
    <property type="term" value="F:phosphogluconate dehydrogenase (decarboxylating) activity"/>
    <property type="evidence" value="ECO:0007669"/>
    <property type="project" value="UniProtKB-EC"/>
</dbReference>
<dbReference type="Pfam" id="PF03446">
    <property type="entry name" value="NAD_binding_2"/>
    <property type="match status" value="1"/>
</dbReference>
<dbReference type="InterPro" id="IPR013328">
    <property type="entry name" value="6PGD_dom2"/>
</dbReference>
<sequence>MQNGVILLHPLVVALGNNHAPLHQHRTNGNTPFGAALFGLCNGQFHKVIHTFCFFSFILWPCRSQNFSTRLHCFCSNRGKATASKHAGLRDVTAIFWAKTAEAPKPSAAFQAFRYIEEADPTLLLFRMICIIMGVSGSGKTTIGQLLAQRLGLPFHDADDFHPPANIRKMQQGQPLTDLDRKDWLEQLAAHIKQWEAGGGAVLACSALKEQYRITLQSIPRTQLRWVFLEGSRALIQQRLKNRTGHFMSPELLDSQLATLEKPDYGIHLNIALSPQELVEQVVTNLNAMNTLSEFGIIGLGVMGKSLALNLAEKGVRLALYNRHVTGTEEQVARRILEEHPHIPGMQGFDDLAAFVASLERPRKILLMIVAGPVVDLQIEALLPLLDAEDVLIDGGNSFYKDTARRTRLLAEKGIEFVGTGISGGEEGARKGPSMMPGGAQKGYQLVQHYLELMAAKDRRGLPCTAYIGPEGAGHFIKMVHNSIEYAEMQALAECYQLMREYLRLAPPAIADTFAAWQQEELNSYLLGITVDIMRKQEGGGLLLDKILDQAEQKGTGGWSVSAALEHGVPYGPLTEAVMARAISSRKAQRVKAATLYQHTPARHSGNAQEFLGQLRGAYQACRILNHHIGFALMRAVSEREGWQLNFSEIARIWTNGCIIRSELMEELVELYKTEEELLLAPSIIRRMKGFAPGFARIVAESVGAGIALPVFTSALNYYLGYQTAQSPANLIQAQRDYFGAHTYRRVDRAADEYFHTEWGQP</sequence>
<dbReference type="GO" id="GO:0046316">
    <property type="term" value="F:gluconokinase activity"/>
    <property type="evidence" value="ECO:0007669"/>
    <property type="project" value="UniProtKB-EC"/>
</dbReference>
<protein>
    <recommendedName>
        <fullName evidence="7 18">6-phosphogluconate dehydrogenase, decarboxylating</fullName>
        <ecNumber evidence="18">1.1.1.44</ecNumber>
    </recommendedName>
</protein>
<dbReference type="FunFam" id="1.10.1040.10:FF:000032">
    <property type="entry name" value="6-phosphogluconate dehydrogenase, decarboxylating"/>
    <property type="match status" value="1"/>
</dbReference>
<dbReference type="Gene3D" id="1.20.5.320">
    <property type="entry name" value="6-Phosphogluconate Dehydrogenase, domain 3"/>
    <property type="match status" value="1"/>
</dbReference>
<dbReference type="SUPFAM" id="SSF48179">
    <property type="entry name" value="6-phosphogluconate dehydrogenase C-terminal domain-like"/>
    <property type="match status" value="1"/>
</dbReference>
<dbReference type="InterPro" id="IPR006183">
    <property type="entry name" value="Pgluconate_DH"/>
</dbReference>
<dbReference type="Gene3D" id="3.40.50.300">
    <property type="entry name" value="P-loop containing nucleotide triphosphate hydrolases"/>
    <property type="match status" value="1"/>
</dbReference>
<evidence type="ECO:0000256" key="7">
    <source>
        <dbReference type="ARBA" id="ARBA00018193"/>
    </source>
</evidence>
<dbReference type="InterPro" id="IPR006113">
    <property type="entry name" value="6PGDH_Gnd/GntZ"/>
</dbReference>
<keyword evidence="14 18" id="KW-0311">Gluconate utilization</keyword>
<dbReference type="InterPro" id="IPR027417">
    <property type="entry name" value="P-loop_NTPase"/>
</dbReference>
<comment type="pathway">
    <text evidence="2">Carbohydrate acid metabolism.</text>
</comment>
<dbReference type="PRINTS" id="PR00076">
    <property type="entry name" value="6PGDHDRGNASE"/>
</dbReference>
<evidence type="ECO:0000256" key="14">
    <source>
        <dbReference type="ARBA" id="ARBA00023064"/>
    </source>
</evidence>
<keyword evidence="12 18" id="KW-0521">NADP</keyword>
<comment type="similarity">
    <text evidence="5">Belongs to the gluconokinase GntK/GntV family.</text>
</comment>
<evidence type="ECO:0000256" key="17">
    <source>
        <dbReference type="ARBA" id="ARBA00048640"/>
    </source>
</evidence>
<organism evidence="20 21">
    <name type="scientific">Cesiribacter andamanensis AMV16</name>
    <dbReference type="NCBI Taxonomy" id="1279009"/>
    <lineage>
        <taxon>Bacteria</taxon>
        <taxon>Pseudomonadati</taxon>
        <taxon>Bacteroidota</taxon>
        <taxon>Cytophagia</taxon>
        <taxon>Cytophagales</taxon>
        <taxon>Cesiribacteraceae</taxon>
        <taxon>Cesiribacter</taxon>
    </lineage>
</organism>
<evidence type="ECO:0000256" key="5">
    <source>
        <dbReference type="ARBA" id="ARBA00008420"/>
    </source>
</evidence>
<dbReference type="EC" id="1.1.1.44" evidence="18"/>
<evidence type="ECO:0000256" key="13">
    <source>
        <dbReference type="ARBA" id="ARBA00023002"/>
    </source>
</evidence>
<keyword evidence="21" id="KW-1185">Reference proteome</keyword>
<dbReference type="Gene3D" id="1.10.1040.10">
    <property type="entry name" value="N-(1-d-carboxylethyl)-l-norvaline Dehydrogenase, domain 2"/>
    <property type="match status" value="1"/>
</dbReference>
<dbReference type="NCBIfam" id="TIGR00873">
    <property type="entry name" value="gnd"/>
    <property type="match status" value="1"/>
</dbReference>
<dbReference type="GO" id="GO:0006098">
    <property type="term" value="P:pentose-phosphate shunt"/>
    <property type="evidence" value="ECO:0007669"/>
    <property type="project" value="UniProtKB-UniPathway"/>
</dbReference>
<comment type="function">
    <text evidence="1">Catalyzes the oxidative decarboxylation of 6-phosphogluconate to ribulose 5-phosphate and CO(2), with concomitant reduction of NADP to NADPH.</text>
</comment>
<evidence type="ECO:0000256" key="3">
    <source>
        <dbReference type="ARBA" id="ARBA00004874"/>
    </source>
</evidence>
<dbReference type="InterPro" id="IPR008927">
    <property type="entry name" value="6-PGluconate_DH-like_C_sf"/>
</dbReference>
<dbReference type="AlphaFoldDB" id="M7N7M3"/>
<keyword evidence="13 18" id="KW-0560">Oxidoreductase</keyword>
<proteinExistence type="inferred from homology"/>
<evidence type="ECO:0000259" key="19">
    <source>
        <dbReference type="SMART" id="SM01350"/>
    </source>
</evidence>
<name>M7N7M3_9BACT</name>
<keyword evidence="15 18" id="KW-0570">Pentose shunt</keyword>
<evidence type="ECO:0000256" key="15">
    <source>
        <dbReference type="ARBA" id="ARBA00023126"/>
    </source>
</evidence>
<dbReference type="Gene3D" id="3.40.50.720">
    <property type="entry name" value="NAD(P)-binding Rossmann-like Domain"/>
    <property type="match status" value="1"/>
</dbReference>
<evidence type="ECO:0000256" key="12">
    <source>
        <dbReference type="ARBA" id="ARBA00022857"/>
    </source>
</evidence>
<dbReference type="NCBIfam" id="NF006765">
    <property type="entry name" value="PRK09287.1"/>
    <property type="match status" value="1"/>
</dbReference>
<dbReference type="EMBL" id="AODQ01000003">
    <property type="protein sequence ID" value="EMR04608.1"/>
    <property type="molecule type" value="Genomic_DNA"/>
</dbReference>
<dbReference type="Proteomes" id="UP000011910">
    <property type="component" value="Unassembled WGS sequence"/>
</dbReference>
<evidence type="ECO:0000256" key="10">
    <source>
        <dbReference type="ARBA" id="ARBA00022777"/>
    </source>
</evidence>
<keyword evidence="8" id="KW-0808">Transferase</keyword>
<comment type="catalytic activity">
    <reaction evidence="17 18">
        <text>6-phospho-D-gluconate + NADP(+) = D-ribulose 5-phosphate + CO2 + NADPH</text>
        <dbReference type="Rhea" id="RHEA:10116"/>
        <dbReference type="ChEBI" id="CHEBI:16526"/>
        <dbReference type="ChEBI" id="CHEBI:57783"/>
        <dbReference type="ChEBI" id="CHEBI:58121"/>
        <dbReference type="ChEBI" id="CHEBI:58349"/>
        <dbReference type="ChEBI" id="CHEBI:58759"/>
        <dbReference type="EC" id="1.1.1.44"/>
    </reaction>
</comment>
<dbReference type="PROSITE" id="PS00461">
    <property type="entry name" value="6PGD"/>
    <property type="match status" value="1"/>
</dbReference>
<keyword evidence="11" id="KW-0067">ATP-binding</keyword>
<evidence type="ECO:0000256" key="11">
    <source>
        <dbReference type="ARBA" id="ARBA00022840"/>
    </source>
</evidence>
<evidence type="ECO:0000313" key="20">
    <source>
        <dbReference type="EMBL" id="EMR04608.1"/>
    </source>
</evidence>
<evidence type="ECO:0000256" key="6">
    <source>
        <dbReference type="ARBA" id="ARBA00011738"/>
    </source>
</evidence>
<dbReference type="InterPro" id="IPR006001">
    <property type="entry name" value="Therm_gnt_kin"/>
</dbReference>
<dbReference type="SUPFAM" id="SSF51735">
    <property type="entry name" value="NAD(P)-binding Rossmann-fold domains"/>
    <property type="match status" value="1"/>
</dbReference>
<comment type="subunit">
    <text evidence="6">Homodimer.</text>
</comment>
<dbReference type="SMART" id="SM01350">
    <property type="entry name" value="6PGD"/>
    <property type="match status" value="1"/>
</dbReference>
<evidence type="ECO:0000256" key="4">
    <source>
        <dbReference type="ARBA" id="ARBA00008419"/>
    </source>
</evidence>
<dbReference type="STRING" id="1279009.ADICEAN_00210"/>
<evidence type="ECO:0000313" key="21">
    <source>
        <dbReference type="Proteomes" id="UP000011910"/>
    </source>
</evidence>
<gene>
    <name evidence="20" type="primary">yqjI</name>
    <name evidence="20" type="ORF">ADICEAN_00210</name>
</gene>
<dbReference type="InterPro" id="IPR036291">
    <property type="entry name" value="NAD(P)-bd_dom_sf"/>
</dbReference>
<evidence type="ECO:0000256" key="2">
    <source>
        <dbReference type="ARBA" id="ARBA00004761"/>
    </source>
</evidence>
<evidence type="ECO:0000256" key="8">
    <source>
        <dbReference type="ARBA" id="ARBA00022679"/>
    </source>
</evidence>
<evidence type="ECO:0000256" key="1">
    <source>
        <dbReference type="ARBA" id="ARBA00002526"/>
    </source>
</evidence>
<dbReference type="GO" id="GO:0050661">
    <property type="term" value="F:NADP binding"/>
    <property type="evidence" value="ECO:0007669"/>
    <property type="project" value="InterPro"/>
</dbReference>
<evidence type="ECO:0000256" key="18">
    <source>
        <dbReference type="RuleBase" id="RU000485"/>
    </source>
</evidence>
<dbReference type="InterPro" id="IPR006114">
    <property type="entry name" value="6PGDH_C"/>
</dbReference>
<reference evidence="20 21" key="1">
    <citation type="journal article" date="2013" name="Genome Announc.">
        <title>Draft Genome Sequence of Cesiribacter andamanensis Strain AMV16T, Isolated from a Soil Sample from a Mud Volcano in the Andaman Islands, India.</title>
        <authorList>
            <person name="Shivaji S."/>
            <person name="Ara S."/>
            <person name="Begum Z."/>
            <person name="Srinivas T.N."/>
            <person name="Singh A."/>
            <person name="Kumar Pinnaka A."/>
        </authorList>
    </citation>
    <scope>NUCLEOTIDE SEQUENCE [LARGE SCALE GENOMIC DNA]</scope>
    <source>
        <strain evidence="20 21">AMV16</strain>
    </source>
</reference>
<dbReference type="GO" id="GO:0019521">
    <property type="term" value="P:D-gluconate metabolic process"/>
    <property type="evidence" value="ECO:0007669"/>
    <property type="project" value="UniProtKB-KW"/>
</dbReference>
<dbReference type="InterPro" id="IPR006184">
    <property type="entry name" value="6PGdom_BS"/>
</dbReference>
<dbReference type="NCBIfam" id="TIGR01313">
    <property type="entry name" value="therm_gnt_kin"/>
    <property type="match status" value="1"/>
</dbReference>
<comment type="caution">
    <text evidence="20">The sequence shown here is derived from an EMBL/GenBank/DDBJ whole genome shotgun (WGS) entry which is preliminary data.</text>
</comment>
<keyword evidence="9" id="KW-0547">Nucleotide-binding</keyword>